<dbReference type="Gene3D" id="1.10.3360.10">
    <property type="entry name" value="VPA0735-like domain"/>
    <property type="match status" value="1"/>
</dbReference>
<proteinExistence type="predicted"/>
<comment type="caution">
    <text evidence="3">The sequence shown here is derived from an EMBL/GenBank/DDBJ whole genome shotgun (WGS) entry which is preliminary data.</text>
</comment>
<gene>
    <name evidence="3" type="ORF">OV287_47830</name>
</gene>
<feature type="domain" description="DUF1214" evidence="1">
    <location>
        <begin position="341"/>
        <end position="447"/>
    </location>
</feature>
<name>A0ABT4AKT7_9BACT</name>
<dbReference type="InterPro" id="IPR037049">
    <property type="entry name" value="DUF1214_C_sf"/>
</dbReference>
<dbReference type="Proteomes" id="UP001207654">
    <property type="component" value="Unassembled WGS sequence"/>
</dbReference>
<accession>A0ABT4AKT7</accession>
<dbReference type="Pfam" id="PF06742">
    <property type="entry name" value="DUF1214"/>
    <property type="match status" value="1"/>
</dbReference>
<dbReference type="InterPro" id="IPR010679">
    <property type="entry name" value="DUF1254"/>
</dbReference>
<dbReference type="InterPro" id="IPR037050">
    <property type="entry name" value="DUF1254_sf"/>
</dbReference>
<dbReference type="PANTHER" id="PTHR36509:SF3">
    <property type="entry name" value="SIGNAL PEPTIDE PROTEIN"/>
    <property type="match status" value="1"/>
</dbReference>
<evidence type="ECO:0000259" key="2">
    <source>
        <dbReference type="Pfam" id="PF06863"/>
    </source>
</evidence>
<dbReference type="RefSeq" id="WP_267540757.1">
    <property type="nucleotide sequence ID" value="NZ_JAPNKA010000001.1"/>
</dbReference>
<dbReference type="PANTHER" id="PTHR36509">
    <property type="entry name" value="BLL3101 PROTEIN"/>
    <property type="match status" value="1"/>
</dbReference>
<organism evidence="3 4">
    <name type="scientific">Archangium lansingense</name>
    <dbReference type="NCBI Taxonomy" id="2995310"/>
    <lineage>
        <taxon>Bacteria</taxon>
        <taxon>Pseudomonadati</taxon>
        <taxon>Myxococcota</taxon>
        <taxon>Myxococcia</taxon>
        <taxon>Myxococcales</taxon>
        <taxon>Cystobacterineae</taxon>
        <taxon>Archangiaceae</taxon>
        <taxon>Archangium</taxon>
    </lineage>
</organism>
<sequence length="463" mass="51097">MNLRTPLTTPHVFEHGFPTPDTARSIYDEQDFHRAVEAYRFFYPTVSTEGIFNGNRELGIEDGTGLVVLAAGPRHVVFTANSDTPYASGTLDLLAMGPVVVDVPPGPYIGLINDHNQRWVIDMGIPGPDAGKGGKYLLLPPGFTGDVPAGYHVGRSPTYKVLLALRALPLQGDTPGAMNALRQVKVHPLSNPAAVLPYIDITNRALDATPLRWEGNLEYWKRLHAVIDAEPTLEEFRPMYGVLAALGLQKGKRFSPSERTQSILEAAARVGLEQMRVEGFASQRADRLVWENRRWEWVGLVPDNGDFETEDYLDLQARDRWFVQAIIASPAMFRRQVGVGSVYYLAARDQTGAYLDGGRSYKLTVPQPVPAKLFWSVTAYDARTRSQVQTPQDKAVLGSLSDTFERSSDGSVELSFGPSAPAGKEGQWIQTAPETGFFLYFRIYGPEVASLDGTWRPSDVSPL</sequence>
<dbReference type="EMBL" id="JAPNKA010000001">
    <property type="protein sequence ID" value="MCY1082181.1"/>
    <property type="molecule type" value="Genomic_DNA"/>
</dbReference>
<evidence type="ECO:0000259" key="1">
    <source>
        <dbReference type="Pfam" id="PF06742"/>
    </source>
</evidence>
<dbReference type="Gene3D" id="2.60.120.600">
    <property type="entry name" value="Domain of unknown function DUF1214, C-terminal domain"/>
    <property type="match status" value="1"/>
</dbReference>
<evidence type="ECO:0000313" key="3">
    <source>
        <dbReference type="EMBL" id="MCY1082181.1"/>
    </source>
</evidence>
<keyword evidence="4" id="KW-1185">Reference proteome</keyword>
<protein>
    <submittedName>
        <fullName evidence="3">DUF1254 domain-containing protein</fullName>
    </submittedName>
</protein>
<dbReference type="SUPFAM" id="SSF160935">
    <property type="entry name" value="VPA0735-like"/>
    <property type="match status" value="1"/>
</dbReference>
<feature type="domain" description="DUF1254" evidence="2">
    <location>
        <begin position="75"/>
        <end position="185"/>
    </location>
</feature>
<reference evidence="3 4" key="1">
    <citation type="submission" date="2022-11" db="EMBL/GenBank/DDBJ databases">
        <title>Minimal conservation of predation-associated metabolite biosynthetic gene clusters underscores biosynthetic potential of Myxococcota including descriptions for ten novel species: Archangium lansinium sp. nov., Myxococcus landrumus sp. nov., Nannocystis bai.</title>
        <authorList>
            <person name="Ahearne A."/>
            <person name="Stevens C."/>
            <person name="Phillips K."/>
        </authorList>
    </citation>
    <scope>NUCLEOTIDE SEQUENCE [LARGE SCALE GENOMIC DNA]</scope>
    <source>
        <strain evidence="3 4">MIWBW</strain>
    </source>
</reference>
<evidence type="ECO:0000313" key="4">
    <source>
        <dbReference type="Proteomes" id="UP001207654"/>
    </source>
</evidence>
<dbReference type="InterPro" id="IPR010621">
    <property type="entry name" value="DUF1214"/>
</dbReference>
<dbReference type="Pfam" id="PF06863">
    <property type="entry name" value="DUF1254"/>
    <property type="match status" value="1"/>
</dbReference>
<dbReference type="Gene3D" id="2.60.40.1610">
    <property type="entry name" value="Domain of unknown function DUF1254"/>
    <property type="match status" value="1"/>
</dbReference>